<feature type="compositionally biased region" description="Polar residues" evidence="1">
    <location>
        <begin position="97"/>
        <end position="109"/>
    </location>
</feature>
<feature type="region of interest" description="Disordered" evidence="1">
    <location>
        <begin position="81"/>
        <end position="109"/>
    </location>
</feature>
<dbReference type="AlphaFoldDB" id="A0A6J4KYG1"/>
<accession>A0A6J4KYG1</accession>
<sequence>MVTAADRGRAFAFSRTEKGAGTIVWTYRFTPEGTGTRVTESYEVTSPVQLFGWFVIGVLYGNKDRRSDLRRGMTTTLERLAALTEHPDPPGADRTVQAPSRTNAPPESS</sequence>
<dbReference type="EMBL" id="CADCUD010000047">
    <property type="protein sequence ID" value="CAA9317418.1"/>
    <property type="molecule type" value="Genomic_DNA"/>
</dbReference>
<dbReference type="InterPro" id="IPR019587">
    <property type="entry name" value="Polyketide_cyclase/dehydratase"/>
</dbReference>
<evidence type="ECO:0008006" key="3">
    <source>
        <dbReference type="Google" id="ProtNLM"/>
    </source>
</evidence>
<protein>
    <recommendedName>
        <fullName evidence="3">Cyclase/dehydrase</fullName>
    </recommendedName>
</protein>
<dbReference type="SUPFAM" id="SSF55961">
    <property type="entry name" value="Bet v1-like"/>
    <property type="match status" value="1"/>
</dbReference>
<dbReference type="CDD" id="cd07812">
    <property type="entry name" value="SRPBCC"/>
    <property type="match status" value="1"/>
</dbReference>
<evidence type="ECO:0000256" key="1">
    <source>
        <dbReference type="SAM" id="MobiDB-lite"/>
    </source>
</evidence>
<dbReference type="InterPro" id="IPR023393">
    <property type="entry name" value="START-like_dom_sf"/>
</dbReference>
<gene>
    <name evidence="2" type="ORF">AVDCRST_MAG46-600</name>
</gene>
<proteinExistence type="predicted"/>
<organism evidence="2">
    <name type="scientific">uncultured Nocardioidaceae bacterium</name>
    <dbReference type="NCBI Taxonomy" id="253824"/>
    <lineage>
        <taxon>Bacteria</taxon>
        <taxon>Bacillati</taxon>
        <taxon>Actinomycetota</taxon>
        <taxon>Actinomycetes</taxon>
        <taxon>Propionibacteriales</taxon>
        <taxon>Nocardioidaceae</taxon>
        <taxon>environmental samples</taxon>
    </lineage>
</organism>
<name>A0A6J4KYG1_9ACTN</name>
<dbReference type="Gene3D" id="3.30.530.20">
    <property type="match status" value="1"/>
</dbReference>
<evidence type="ECO:0000313" key="2">
    <source>
        <dbReference type="EMBL" id="CAA9317418.1"/>
    </source>
</evidence>
<reference evidence="2" key="1">
    <citation type="submission" date="2020-02" db="EMBL/GenBank/DDBJ databases">
        <authorList>
            <person name="Meier V. D."/>
        </authorList>
    </citation>
    <scope>NUCLEOTIDE SEQUENCE</scope>
    <source>
        <strain evidence="2">AVDCRST_MAG46</strain>
    </source>
</reference>
<dbReference type="Pfam" id="PF10604">
    <property type="entry name" value="Polyketide_cyc2"/>
    <property type="match status" value="1"/>
</dbReference>